<dbReference type="InterPro" id="IPR009736">
    <property type="entry name" value="DUF1307"/>
</dbReference>
<dbReference type="Proteomes" id="UP001519296">
    <property type="component" value="Unassembled WGS sequence"/>
</dbReference>
<evidence type="ECO:0008006" key="4">
    <source>
        <dbReference type="Google" id="ProtNLM"/>
    </source>
</evidence>
<dbReference type="RefSeq" id="WP_209628797.1">
    <property type="nucleotide sequence ID" value="NZ_PRDG01000006.1"/>
</dbReference>
<keyword evidence="1" id="KW-0732">Signal</keyword>
<dbReference type="SUPFAM" id="SSF160704">
    <property type="entry name" value="YehR-like"/>
    <property type="match status" value="1"/>
</dbReference>
<accession>A0ABS5B5I8</accession>
<keyword evidence="3" id="KW-1185">Reference proteome</keyword>
<evidence type="ECO:0000313" key="2">
    <source>
        <dbReference type="EMBL" id="MBP2624106.1"/>
    </source>
</evidence>
<reference evidence="2 3" key="1">
    <citation type="submission" date="2018-02" db="EMBL/GenBank/DDBJ databases">
        <title>Draft genome sequence of Streptococcus oricebi CCUG 70868T type strain.</title>
        <authorList>
            <person name="Mendez V."/>
            <person name="Salva-Serra F."/>
            <person name="Jaen-Luchoro D."/>
            <person name="Gonzales-Siles L."/>
            <person name="Karlsson R."/>
            <person name="Engstrom-Jakobsson H."/>
            <person name="Busquets A."/>
            <person name="Gomila M."/>
            <person name="Pineiro-Iglesias B."/>
            <person name="Bennasar-Figueras A."/>
            <person name="Seeger M."/>
            <person name="Moore E."/>
        </authorList>
    </citation>
    <scope>NUCLEOTIDE SEQUENCE [LARGE SCALE GENOMIC DNA]</scope>
    <source>
        <strain evidence="2 3">CCUG 70868</strain>
    </source>
</reference>
<evidence type="ECO:0000256" key="1">
    <source>
        <dbReference type="SAM" id="SignalP"/>
    </source>
</evidence>
<organism evidence="2 3">
    <name type="scientific">Streptococcus oricebi</name>
    <dbReference type="NCBI Taxonomy" id="1547447"/>
    <lineage>
        <taxon>Bacteria</taxon>
        <taxon>Bacillati</taxon>
        <taxon>Bacillota</taxon>
        <taxon>Bacilli</taxon>
        <taxon>Lactobacillales</taxon>
        <taxon>Streptococcaceae</taxon>
        <taxon>Streptococcus</taxon>
    </lineage>
</organism>
<protein>
    <recommendedName>
        <fullName evidence="4">DUF1307 domain-containing protein</fullName>
    </recommendedName>
</protein>
<feature type="chain" id="PRO_5047448023" description="DUF1307 domain-containing protein" evidence="1">
    <location>
        <begin position="24"/>
        <end position="167"/>
    </location>
</feature>
<gene>
    <name evidence="2" type="ORF">C4K46_09180</name>
</gene>
<dbReference type="Gene3D" id="3.30.1830.10">
    <property type="entry name" value="YehR-like"/>
    <property type="match status" value="1"/>
</dbReference>
<dbReference type="EMBL" id="PRDG01000006">
    <property type="protein sequence ID" value="MBP2624106.1"/>
    <property type="molecule type" value="Genomic_DNA"/>
</dbReference>
<comment type="caution">
    <text evidence="2">The sequence shown here is derived from an EMBL/GenBank/DDBJ whole genome shotgun (WGS) entry which is preliminary data.</text>
</comment>
<dbReference type="PROSITE" id="PS51257">
    <property type="entry name" value="PROKAR_LIPOPROTEIN"/>
    <property type="match status" value="1"/>
</dbReference>
<dbReference type="Pfam" id="PF06998">
    <property type="entry name" value="DUF1307"/>
    <property type="match status" value="1"/>
</dbReference>
<proteinExistence type="predicted"/>
<name>A0ABS5B5I8_9STRE</name>
<feature type="signal peptide" evidence="1">
    <location>
        <begin position="1"/>
        <end position="23"/>
    </location>
</feature>
<evidence type="ECO:0000313" key="3">
    <source>
        <dbReference type="Proteomes" id="UP001519296"/>
    </source>
</evidence>
<dbReference type="PIRSF" id="PIRSF006187">
    <property type="entry name" value="DUF1307"/>
    <property type="match status" value="1"/>
</dbReference>
<sequence length="167" mass="18755">MKNKHFVKWLLGLVTLTLLTVLAACGSGKEQVRYFQQIDQSSKIDIRMTYYYKGDTVTKQTTESQIPYSRINATDEASARTIVEPKSKQYQTLAGVKESITYEKDGIKESLEIDYEKVDFKKLAEVDSAFASSGGADAKKVSMKASAKLLENNNFKEVKDGKFESLK</sequence>
<dbReference type="InterPro" id="IPR036699">
    <property type="entry name" value="YehR-like_sf"/>
</dbReference>